<protein>
    <submittedName>
        <fullName evidence="1">39934_t:CDS:1</fullName>
    </submittedName>
</protein>
<dbReference type="Proteomes" id="UP000789901">
    <property type="component" value="Unassembled WGS sequence"/>
</dbReference>
<comment type="caution">
    <text evidence="1">The sequence shown here is derived from an EMBL/GenBank/DDBJ whole genome shotgun (WGS) entry which is preliminary data.</text>
</comment>
<name>A0ABN7UXI6_GIGMA</name>
<sequence length="66" mass="7663">MKELEFCLLSLDAAMEFNETNKFFILEITGWCMKNILFPKASGKSQAIEEDYEVMANEYAIEWSLS</sequence>
<evidence type="ECO:0000313" key="2">
    <source>
        <dbReference type="Proteomes" id="UP000789901"/>
    </source>
</evidence>
<dbReference type="EMBL" id="CAJVQB010007086">
    <property type="protein sequence ID" value="CAG8696894.1"/>
    <property type="molecule type" value="Genomic_DNA"/>
</dbReference>
<gene>
    <name evidence="1" type="ORF">GMARGA_LOCUS11871</name>
</gene>
<reference evidence="1 2" key="1">
    <citation type="submission" date="2021-06" db="EMBL/GenBank/DDBJ databases">
        <authorList>
            <person name="Kallberg Y."/>
            <person name="Tangrot J."/>
            <person name="Rosling A."/>
        </authorList>
    </citation>
    <scope>NUCLEOTIDE SEQUENCE [LARGE SCALE GENOMIC DNA]</scope>
    <source>
        <strain evidence="1 2">120-4 pot B 10/14</strain>
    </source>
</reference>
<evidence type="ECO:0000313" key="1">
    <source>
        <dbReference type="EMBL" id="CAG8696894.1"/>
    </source>
</evidence>
<accession>A0ABN7UXI6</accession>
<organism evidence="1 2">
    <name type="scientific">Gigaspora margarita</name>
    <dbReference type="NCBI Taxonomy" id="4874"/>
    <lineage>
        <taxon>Eukaryota</taxon>
        <taxon>Fungi</taxon>
        <taxon>Fungi incertae sedis</taxon>
        <taxon>Mucoromycota</taxon>
        <taxon>Glomeromycotina</taxon>
        <taxon>Glomeromycetes</taxon>
        <taxon>Diversisporales</taxon>
        <taxon>Gigasporaceae</taxon>
        <taxon>Gigaspora</taxon>
    </lineage>
</organism>
<keyword evidence="2" id="KW-1185">Reference proteome</keyword>
<proteinExistence type="predicted"/>